<name>A0A6A5GXK5_CAERE</name>
<dbReference type="KEGG" id="crq:GCK72_015814"/>
<dbReference type="AlphaFoldDB" id="A0A6A5GXK5"/>
<dbReference type="EMBL" id="WUAV01000004">
    <property type="protein sequence ID" value="KAF1759349.1"/>
    <property type="molecule type" value="Genomic_DNA"/>
</dbReference>
<sequence length="155" mass="16673">MTDTTVRTRLPDTFIGFELTFRAGEHFWTSALISCPHLLTLSTVIAWLSGTHILQHLTTIADVSWFAMALSTMHEDGALGVVLAHFGGTVDWETRGFEGLPGALSGGGVGTFETRLLSDGRLVEVDGTWTTRFQARVTVATCFTSLTAFCSTGSA</sequence>
<gene>
    <name evidence="1" type="ORF">GCK72_015814</name>
</gene>
<protein>
    <submittedName>
        <fullName evidence="1">Uncharacterized protein</fullName>
    </submittedName>
</protein>
<evidence type="ECO:0000313" key="2">
    <source>
        <dbReference type="Proteomes" id="UP000483820"/>
    </source>
</evidence>
<reference evidence="1 2" key="1">
    <citation type="submission" date="2019-12" db="EMBL/GenBank/DDBJ databases">
        <title>Chromosome-level assembly of the Caenorhabditis remanei genome.</title>
        <authorList>
            <person name="Teterina A.A."/>
            <person name="Willis J.H."/>
            <person name="Phillips P.C."/>
        </authorList>
    </citation>
    <scope>NUCLEOTIDE SEQUENCE [LARGE SCALE GENOMIC DNA]</scope>
    <source>
        <strain evidence="1 2">PX506</strain>
        <tissue evidence="1">Whole organism</tissue>
    </source>
</reference>
<dbReference type="RefSeq" id="XP_053585920.1">
    <property type="nucleotide sequence ID" value="XM_053731148.1"/>
</dbReference>
<dbReference type="GeneID" id="78776177"/>
<dbReference type="CTD" id="78776177"/>
<comment type="caution">
    <text evidence="1">The sequence shown here is derived from an EMBL/GenBank/DDBJ whole genome shotgun (WGS) entry which is preliminary data.</text>
</comment>
<dbReference type="Proteomes" id="UP000483820">
    <property type="component" value="Chromosome IV"/>
</dbReference>
<proteinExistence type="predicted"/>
<evidence type="ECO:0000313" key="1">
    <source>
        <dbReference type="EMBL" id="KAF1759349.1"/>
    </source>
</evidence>
<accession>A0A6A5GXK5</accession>
<organism evidence="1 2">
    <name type="scientific">Caenorhabditis remanei</name>
    <name type="common">Caenorhabditis vulgaris</name>
    <dbReference type="NCBI Taxonomy" id="31234"/>
    <lineage>
        <taxon>Eukaryota</taxon>
        <taxon>Metazoa</taxon>
        <taxon>Ecdysozoa</taxon>
        <taxon>Nematoda</taxon>
        <taxon>Chromadorea</taxon>
        <taxon>Rhabditida</taxon>
        <taxon>Rhabditina</taxon>
        <taxon>Rhabditomorpha</taxon>
        <taxon>Rhabditoidea</taxon>
        <taxon>Rhabditidae</taxon>
        <taxon>Peloderinae</taxon>
        <taxon>Caenorhabditis</taxon>
    </lineage>
</organism>